<feature type="domain" description="CBS" evidence="4">
    <location>
        <begin position="153"/>
        <end position="209"/>
    </location>
</feature>
<feature type="domain" description="CBS" evidence="4">
    <location>
        <begin position="230"/>
        <end position="287"/>
    </location>
</feature>
<feature type="domain" description="CBS" evidence="4">
    <location>
        <begin position="89"/>
        <end position="147"/>
    </location>
</feature>
<dbReference type="InterPro" id="IPR051257">
    <property type="entry name" value="Diverse_CBS-Domain"/>
</dbReference>
<feature type="region of interest" description="Disordered" evidence="3">
    <location>
        <begin position="383"/>
        <end position="402"/>
    </location>
</feature>
<evidence type="ECO:0000256" key="2">
    <source>
        <dbReference type="PROSITE-ProRule" id="PRU00703"/>
    </source>
</evidence>
<evidence type="ECO:0000313" key="6">
    <source>
        <dbReference type="EMBL" id="MBX8644599.1"/>
    </source>
</evidence>
<protein>
    <submittedName>
        <fullName evidence="5">CBS domain-containing protein</fullName>
    </submittedName>
</protein>
<name>A0A8J8CC59_9ARCH</name>
<dbReference type="Proteomes" id="UP000716004">
    <property type="component" value="Unassembled WGS sequence"/>
</dbReference>
<dbReference type="EMBL" id="JAHEAC010000077">
    <property type="protein sequence ID" value="MBX8644599.1"/>
    <property type="molecule type" value="Genomic_DNA"/>
</dbReference>
<dbReference type="SMART" id="SM00116">
    <property type="entry name" value="CBS"/>
    <property type="match status" value="4"/>
</dbReference>
<dbReference type="Gene3D" id="3.10.580.10">
    <property type="entry name" value="CBS-domain"/>
    <property type="match status" value="3"/>
</dbReference>
<dbReference type="SUPFAM" id="SSF54631">
    <property type="entry name" value="CBS-domain pair"/>
    <property type="match status" value="2"/>
</dbReference>
<dbReference type="Proteomes" id="UP000750197">
    <property type="component" value="Unassembled WGS sequence"/>
</dbReference>
<dbReference type="PROSITE" id="PS51371">
    <property type="entry name" value="CBS"/>
    <property type="match status" value="4"/>
</dbReference>
<evidence type="ECO:0000313" key="5">
    <source>
        <dbReference type="EMBL" id="MBX8631696.1"/>
    </source>
</evidence>
<sequence>MMNKNLFASMSDVSVIAGKLGKISIGRPEVRWPVLFASPQDEVRTVASRMIEFDLDEIPVIDRKRVVGVVSLKSIVRGSIHPGSKVKNITVKAPELHPWSNVFDLAEAIVNTGYRQLPVVEDGKLVGIADRTLLVRLIGSIREINAIPVSDVMTPSVTTLKEGDYLDRAFEIMRSTGIRAIPVVNDGGRMVALLRISDLVSIVVRGNSSETMGELVGRANPVEIRVGSIAHRNFQSVKSGETMGKVLSLMSSDEVTSLPVLENGVPAGIITKFDVAQLVLSLLVRESVYVQINGISDAELLDVMHTEVEKSVKRIENISRPISFYIHVHSYNSEFGRIKYSLSGKLQTVDRLFVAKSFDWDLIKTTQDLLSKLERMVKEMKAMKVSSRRRKRSERHMPSDQY</sequence>
<gene>
    <name evidence="5" type="ORF">J9259_04145</name>
    <name evidence="6" type="ORF">KIY12_07760</name>
</gene>
<feature type="domain" description="CBS" evidence="4">
    <location>
        <begin position="29"/>
        <end position="86"/>
    </location>
</feature>
<dbReference type="PANTHER" id="PTHR43080">
    <property type="entry name" value="CBS DOMAIN-CONTAINING PROTEIN CBSX3, MITOCHONDRIAL"/>
    <property type="match status" value="1"/>
</dbReference>
<dbReference type="AlphaFoldDB" id="A0A8J8CC59"/>
<evidence type="ECO:0000256" key="3">
    <source>
        <dbReference type="SAM" id="MobiDB-lite"/>
    </source>
</evidence>
<organism evidence="5 7">
    <name type="scientific">Candidatus Sysuiplasma superficiale</name>
    <dbReference type="NCBI Taxonomy" id="2823368"/>
    <lineage>
        <taxon>Archaea</taxon>
        <taxon>Methanobacteriati</taxon>
        <taxon>Thermoplasmatota</taxon>
        <taxon>Thermoplasmata</taxon>
        <taxon>Candidatus Sysuiplasmatales</taxon>
        <taxon>Candidatus Sysuiplasmataceae</taxon>
        <taxon>Candidatus Sysuiplasma</taxon>
    </lineage>
</organism>
<dbReference type="EMBL" id="JAGVSJ010000007">
    <property type="protein sequence ID" value="MBX8631696.1"/>
    <property type="molecule type" value="Genomic_DNA"/>
</dbReference>
<dbReference type="Pfam" id="PF00571">
    <property type="entry name" value="CBS"/>
    <property type="match status" value="4"/>
</dbReference>
<accession>A0A8J8CC59</accession>
<evidence type="ECO:0000259" key="4">
    <source>
        <dbReference type="PROSITE" id="PS51371"/>
    </source>
</evidence>
<evidence type="ECO:0000256" key="1">
    <source>
        <dbReference type="ARBA" id="ARBA00023122"/>
    </source>
</evidence>
<proteinExistence type="predicted"/>
<keyword evidence="1 2" id="KW-0129">CBS domain</keyword>
<evidence type="ECO:0000313" key="7">
    <source>
        <dbReference type="Proteomes" id="UP000716004"/>
    </source>
</evidence>
<dbReference type="InterPro" id="IPR000644">
    <property type="entry name" value="CBS_dom"/>
</dbReference>
<dbReference type="CDD" id="cd02205">
    <property type="entry name" value="CBS_pair_SF"/>
    <property type="match status" value="2"/>
</dbReference>
<reference evidence="5" key="1">
    <citation type="submission" date="2021-04" db="EMBL/GenBank/DDBJ databases">
        <title>Genomic insights into ecological role and evolution of a novel Thermoplasmata order Candidatus Sysuiplasmatales.</title>
        <authorList>
            <person name="Yuan Y."/>
        </authorList>
    </citation>
    <scope>NUCLEOTIDE SEQUENCE</scope>
    <source>
        <strain evidence="6">TUT19-bin139</strain>
        <strain evidence="5">YP2-bin.285</strain>
    </source>
</reference>
<comment type="caution">
    <text evidence="5">The sequence shown here is derived from an EMBL/GenBank/DDBJ whole genome shotgun (WGS) entry which is preliminary data.</text>
</comment>
<dbReference type="PANTHER" id="PTHR43080:SF2">
    <property type="entry name" value="CBS DOMAIN-CONTAINING PROTEIN"/>
    <property type="match status" value="1"/>
</dbReference>
<dbReference type="InterPro" id="IPR046342">
    <property type="entry name" value="CBS_dom_sf"/>
</dbReference>